<keyword evidence="5" id="KW-1185">Reference proteome</keyword>
<gene>
    <name evidence="4" type="ORF">GCM10010468_35330</name>
</gene>
<dbReference type="EMBL" id="BAAAUV010000007">
    <property type="protein sequence ID" value="GAA3214497.1"/>
    <property type="molecule type" value="Genomic_DNA"/>
</dbReference>
<comment type="similarity">
    <text evidence="1">Belongs to the LytR/CpsA/Psr (LCP) family.</text>
</comment>
<evidence type="ECO:0000256" key="1">
    <source>
        <dbReference type="ARBA" id="ARBA00006068"/>
    </source>
</evidence>
<dbReference type="InterPro" id="IPR050922">
    <property type="entry name" value="LytR/CpsA/Psr_CW_biosynth"/>
</dbReference>
<keyword evidence="2" id="KW-1133">Transmembrane helix</keyword>
<dbReference type="Gene3D" id="3.40.630.190">
    <property type="entry name" value="LCP protein"/>
    <property type="match status" value="1"/>
</dbReference>
<accession>A0ABP6QAK0</accession>
<sequence>MNLLREFGRELEHEPPASLARQRNRLTGKARRPFFARPGGFAVLGAVAAVTAAAVLVPTVVLNGHAGRTLPLPPGEMANGDDLRSDLNVLVLGTDSREGANGAYGRKGPGERSDTIMVAHIPADGTKVRVVSLPRDLMVRLPSCRTTAGGTSPGHTGLINEAYTIGGAACSKKAVESLTGLRLNHVVEIDFTGLKKIVDAVGGVEITLPKAVDDRGSGLKLPAGRHLVRGETALAYVRARHGLGDGSDLGRIERQQLFVKSLLGRAAKVRTDPVKMTRLVRAFAAAVRSDGNLTVQRMLTIAASVGGAEDAAFSTVPWAPYPADPSRIQLRQPQAERLFTSLR</sequence>
<protein>
    <recommendedName>
        <fullName evidence="3">Cell envelope-related transcriptional attenuator domain-containing protein</fullName>
    </recommendedName>
</protein>
<feature type="domain" description="Cell envelope-related transcriptional attenuator" evidence="3">
    <location>
        <begin position="112"/>
        <end position="266"/>
    </location>
</feature>
<dbReference type="PANTHER" id="PTHR33392">
    <property type="entry name" value="POLYISOPRENYL-TEICHOIC ACID--PEPTIDOGLYCAN TEICHOIC ACID TRANSFERASE TAGU"/>
    <property type="match status" value="1"/>
</dbReference>
<dbReference type="NCBIfam" id="TIGR00350">
    <property type="entry name" value="lytR_cpsA_psr"/>
    <property type="match status" value="1"/>
</dbReference>
<keyword evidence="2" id="KW-0472">Membrane</keyword>
<evidence type="ECO:0000313" key="5">
    <source>
        <dbReference type="Proteomes" id="UP001501237"/>
    </source>
</evidence>
<dbReference type="Pfam" id="PF03816">
    <property type="entry name" value="LytR_cpsA_psr"/>
    <property type="match status" value="1"/>
</dbReference>
<evidence type="ECO:0000259" key="3">
    <source>
        <dbReference type="Pfam" id="PF03816"/>
    </source>
</evidence>
<reference evidence="5" key="1">
    <citation type="journal article" date="2019" name="Int. J. Syst. Evol. Microbiol.">
        <title>The Global Catalogue of Microorganisms (GCM) 10K type strain sequencing project: providing services to taxonomists for standard genome sequencing and annotation.</title>
        <authorList>
            <consortium name="The Broad Institute Genomics Platform"/>
            <consortium name="The Broad Institute Genome Sequencing Center for Infectious Disease"/>
            <person name="Wu L."/>
            <person name="Ma J."/>
        </authorList>
    </citation>
    <scope>NUCLEOTIDE SEQUENCE [LARGE SCALE GENOMIC DNA]</scope>
    <source>
        <strain evidence="5">JCM 9377</strain>
    </source>
</reference>
<comment type="caution">
    <text evidence="4">The sequence shown here is derived from an EMBL/GenBank/DDBJ whole genome shotgun (WGS) entry which is preliminary data.</text>
</comment>
<dbReference type="Proteomes" id="UP001501237">
    <property type="component" value="Unassembled WGS sequence"/>
</dbReference>
<evidence type="ECO:0000313" key="4">
    <source>
        <dbReference type="EMBL" id="GAA3214497.1"/>
    </source>
</evidence>
<dbReference type="InterPro" id="IPR004474">
    <property type="entry name" value="LytR_CpsA_psr"/>
</dbReference>
<feature type="transmembrane region" description="Helical" evidence="2">
    <location>
        <begin position="41"/>
        <end position="62"/>
    </location>
</feature>
<name>A0ABP6QAK0_9ACTN</name>
<dbReference type="PANTHER" id="PTHR33392:SF6">
    <property type="entry name" value="POLYISOPRENYL-TEICHOIC ACID--PEPTIDOGLYCAN TEICHOIC ACID TRANSFERASE TAGU"/>
    <property type="match status" value="1"/>
</dbReference>
<evidence type="ECO:0000256" key="2">
    <source>
        <dbReference type="SAM" id="Phobius"/>
    </source>
</evidence>
<keyword evidence="2" id="KW-0812">Transmembrane</keyword>
<proteinExistence type="inferred from homology"/>
<organism evidence="4 5">
    <name type="scientific">Actinocorallia longicatena</name>
    <dbReference type="NCBI Taxonomy" id="111803"/>
    <lineage>
        <taxon>Bacteria</taxon>
        <taxon>Bacillati</taxon>
        <taxon>Actinomycetota</taxon>
        <taxon>Actinomycetes</taxon>
        <taxon>Streptosporangiales</taxon>
        <taxon>Thermomonosporaceae</taxon>
        <taxon>Actinocorallia</taxon>
    </lineage>
</organism>